<feature type="non-terminal residue" evidence="2">
    <location>
        <position position="1"/>
    </location>
</feature>
<dbReference type="OrthoDB" id="3436860at2759"/>
<dbReference type="EMBL" id="ML978330">
    <property type="protein sequence ID" value="KAF2023698.1"/>
    <property type="molecule type" value="Genomic_DNA"/>
</dbReference>
<proteinExistence type="predicted"/>
<dbReference type="AlphaFoldDB" id="A0A9P4GVJ7"/>
<feature type="transmembrane region" description="Helical" evidence="1">
    <location>
        <begin position="105"/>
        <end position="122"/>
    </location>
</feature>
<protein>
    <submittedName>
        <fullName evidence="2">Uncharacterized protein</fullName>
    </submittedName>
</protein>
<keyword evidence="1" id="KW-0812">Transmembrane</keyword>
<keyword evidence="3" id="KW-1185">Reference proteome</keyword>
<comment type="caution">
    <text evidence="2">The sequence shown here is derived from an EMBL/GenBank/DDBJ whole genome shotgun (WGS) entry which is preliminary data.</text>
</comment>
<evidence type="ECO:0000256" key="1">
    <source>
        <dbReference type="SAM" id="Phobius"/>
    </source>
</evidence>
<evidence type="ECO:0000313" key="2">
    <source>
        <dbReference type="EMBL" id="KAF2023698.1"/>
    </source>
</evidence>
<keyword evidence="1" id="KW-0472">Membrane</keyword>
<evidence type="ECO:0000313" key="3">
    <source>
        <dbReference type="Proteomes" id="UP000799777"/>
    </source>
</evidence>
<feature type="transmembrane region" description="Helical" evidence="1">
    <location>
        <begin position="12"/>
        <end position="31"/>
    </location>
</feature>
<organism evidence="2 3">
    <name type="scientific">Setomelanomma holmii</name>
    <dbReference type="NCBI Taxonomy" id="210430"/>
    <lineage>
        <taxon>Eukaryota</taxon>
        <taxon>Fungi</taxon>
        <taxon>Dikarya</taxon>
        <taxon>Ascomycota</taxon>
        <taxon>Pezizomycotina</taxon>
        <taxon>Dothideomycetes</taxon>
        <taxon>Pleosporomycetidae</taxon>
        <taxon>Pleosporales</taxon>
        <taxon>Pleosporineae</taxon>
        <taxon>Phaeosphaeriaceae</taxon>
        <taxon>Setomelanomma</taxon>
    </lineage>
</organism>
<dbReference type="Proteomes" id="UP000799777">
    <property type="component" value="Unassembled WGS sequence"/>
</dbReference>
<reference evidence="2" key="1">
    <citation type="journal article" date="2020" name="Stud. Mycol.">
        <title>101 Dothideomycetes genomes: a test case for predicting lifestyles and emergence of pathogens.</title>
        <authorList>
            <person name="Haridas S."/>
            <person name="Albert R."/>
            <person name="Binder M."/>
            <person name="Bloem J."/>
            <person name="Labutti K."/>
            <person name="Salamov A."/>
            <person name="Andreopoulos B."/>
            <person name="Baker S."/>
            <person name="Barry K."/>
            <person name="Bills G."/>
            <person name="Bluhm B."/>
            <person name="Cannon C."/>
            <person name="Castanera R."/>
            <person name="Culley D."/>
            <person name="Daum C."/>
            <person name="Ezra D."/>
            <person name="Gonzalez J."/>
            <person name="Henrissat B."/>
            <person name="Kuo A."/>
            <person name="Liang C."/>
            <person name="Lipzen A."/>
            <person name="Lutzoni F."/>
            <person name="Magnuson J."/>
            <person name="Mondo S."/>
            <person name="Nolan M."/>
            <person name="Ohm R."/>
            <person name="Pangilinan J."/>
            <person name="Park H.-J."/>
            <person name="Ramirez L."/>
            <person name="Alfaro M."/>
            <person name="Sun H."/>
            <person name="Tritt A."/>
            <person name="Yoshinaga Y."/>
            <person name="Zwiers L.-H."/>
            <person name="Turgeon B."/>
            <person name="Goodwin S."/>
            <person name="Spatafora J."/>
            <person name="Crous P."/>
            <person name="Grigoriev I."/>
        </authorList>
    </citation>
    <scope>NUCLEOTIDE SEQUENCE</scope>
    <source>
        <strain evidence="2">CBS 110217</strain>
    </source>
</reference>
<gene>
    <name evidence="2" type="ORF">EK21DRAFT_11255</name>
</gene>
<sequence>FARLGRFKYLIHVVRALLVLFAFILGCALLADSPMSRSRSTTLILIYAFKSTLLLLYQYLTKSMERFQRLARLKAYMILDTLDGLLWFTAFIISCMGGRCHGSSCGVIGGAATVALLLWYVYRFT</sequence>
<name>A0A9P4GVJ7_9PLEO</name>
<feature type="transmembrane region" description="Helical" evidence="1">
    <location>
        <begin position="43"/>
        <end position="61"/>
    </location>
</feature>
<feature type="non-terminal residue" evidence="2">
    <location>
        <position position="125"/>
    </location>
</feature>
<keyword evidence="1" id="KW-1133">Transmembrane helix</keyword>
<accession>A0A9P4GVJ7</accession>
<feature type="transmembrane region" description="Helical" evidence="1">
    <location>
        <begin position="73"/>
        <end position="93"/>
    </location>
</feature>